<dbReference type="SUPFAM" id="SSF46626">
    <property type="entry name" value="Cytochrome c"/>
    <property type="match status" value="2"/>
</dbReference>
<feature type="domain" description="Cytochrome c" evidence="6">
    <location>
        <begin position="30"/>
        <end position="130"/>
    </location>
</feature>
<dbReference type="PANTHER" id="PTHR35008:SF4">
    <property type="entry name" value="BLL4482 PROTEIN"/>
    <property type="match status" value="1"/>
</dbReference>
<dbReference type="EMBL" id="JAGGJB010000002">
    <property type="protein sequence ID" value="MDN7123829.1"/>
    <property type="molecule type" value="Genomic_DNA"/>
</dbReference>
<evidence type="ECO:0000256" key="5">
    <source>
        <dbReference type="SAM" id="SignalP"/>
    </source>
</evidence>
<evidence type="ECO:0000313" key="7">
    <source>
        <dbReference type="EMBL" id="MDN7123829.1"/>
    </source>
</evidence>
<feature type="domain" description="Cytochrome c" evidence="6">
    <location>
        <begin position="167"/>
        <end position="271"/>
    </location>
</feature>
<gene>
    <name evidence="7" type="ORF">J6I90_02955</name>
</gene>
<feature type="signal peptide" evidence="5">
    <location>
        <begin position="1"/>
        <end position="25"/>
    </location>
</feature>
<dbReference type="InterPro" id="IPR009056">
    <property type="entry name" value="Cyt_c-like_dom"/>
</dbReference>
<dbReference type="RefSeq" id="WP_301774031.1">
    <property type="nucleotide sequence ID" value="NZ_JAGGJB010000002.1"/>
</dbReference>
<dbReference type="Proteomes" id="UP001169492">
    <property type="component" value="Unassembled WGS sequence"/>
</dbReference>
<proteinExistence type="predicted"/>
<comment type="caution">
    <text evidence="7">The sequence shown here is derived from an EMBL/GenBank/DDBJ whole genome shotgun (WGS) entry which is preliminary data.</text>
</comment>
<name>A0AAW7QZV0_9GAMM</name>
<keyword evidence="1 4" id="KW-0349">Heme</keyword>
<evidence type="ECO:0000256" key="2">
    <source>
        <dbReference type="ARBA" id="ARBA00022723"/>
    </source>
</evidence>
<dbReference type="GO" id="GO:0020037">
    <property type="term" value="F:heme binding"/>
    <property type="evidence" value="ECO:0007669"/>
    <property type="project" value="InterPro"/>
</dbReference>
<sequence length="283" mass="30701">MGKLNAIKAIFICSLTTLFSMPVTADESKELIKHGDYLVNHVMACGHCHGKDLAGGTVIPEDFGNVYVPNITPHKATGIGHWSHDDIIHALRNGRRPDGSVIGIPMPIEMYKSLSDDDARAVAAYLLSRPPIARATPASDYPDGFLQRVDKSRQPIVTTVAAIDYSDPIVRGDYVATQAHCFACHTPWHAQELIGAGGNPLPVAENIYIYSKNITPAGPVGGYSDQQLEHVLRTGELPDGSKLHEMMPAAFYAEMSPADMSALIAYLRSLPPVTVEHKRQGQP</sequence>
<reference evidence="7 8" key="1">
    <citation type="submission" date="2021-03" db="EMBL/GenBank/DDBJ databases">
        <title>Pseudidiomarina terrestris, a new bacterium isolated from saline soil.</title>
        <authorList>
            <person name="Galisteo C."/>
            <person name="De La Haba R."/>
            <person name="Sanchez-Porro C."/>
            <person name="Ventosa A."/>
        </authorList>
    </citation>
    <scope>NUCLEOTIDE SEQUENCE [LARGE SCALE GENOMIC DNA]</scope>
    <source>
        <strain evidence="7 8">1APP75-32.1</strain>
    </source>
</reference>
<evidence type="ECO:0000259" key="6">
    <source>
        <dbReference type="PROSITE" id="PS51007"/>
    </source>
</evidence>
<organism evidence="7 8">
    <name type="scientific">Pseudidiomarina terrestris</name>
    <dbReference type="NCBI Taxonomy" id="2820060"/>
    <lineage>
        <taxon>Bacteria</taxon>
        <taxon>Pseudomonadati</taxon>
        <taxon>Pseudomonadota</taxon>
        <taxon>Gammaproteobacteria</taxon>
        <taxon>Alteromonadales</taxon>
        <taxon>Idiomarinaceae</taxon>
        <taxon>Pseudidiomarina</taxon>
    </lineage>
</organism>
<dbReference type="PROSITE" id="PS51007">
    <property type="entry name" value="CYTC"/>
    <property type="match status" value="2"/>
</dbReference>
<dbReference type="GO" id="GO:0009055">
    <property type="term" value="F:electron transfer activity"/>
    <property type="evidence" value="ECO:0007669"/>
    <property type="project" value="InterPro"/>
</dbReference>
<evidence type="ECO:0000313" key="8">
    <source>
        <dbReference type="Proteomes" id="UP001169492"/>
    </source>
</evidence>
<dbReference type="Pfam" id="PF00034">
    <property type="entry name" value="Cytochrom_C"/>
    <property type="match status" value="1"/>
</dbReference>
<protein>
    <submittedName>
        <fullName evidence="7">C-type cytochrome</fullName>
    </submittedName>
</protein>
<dbReference type="Gene3D" id="1.10.760.10">
    <property type="entry name" value="Cytochrome c-like domain"/>
    <property type="match status" value="2"/>
</dbReference>
<dbReference type="PANTHER" id="PTHR35008">
    <property type="entry name" value="BLL4482 PROTEIN-RELATED"/>
    <property type="match status" value="1"/>
</dbReference>
<dbReference type="AlphaFoldDB" id="A0AAW7QZV0"/>
<keyword evidence="2 4" id="KW-0479">Metal-binding</keyword>
<dbReference type="Pfam" id="PF13442">
    <property type="entry name" value="Cytochrome_CBB3"/>
    <property type="match status" value="1"/>
</dbReference>
<keyword evidence="3 4" id="KW-0408">Iron</keyword>
<keyword evidence="5" id="KW-0732">Signal</keyword>
<evidence type="ECO:0000256" key="1">
    <source>
        <dbReference type="ARBA" id="ARBA00022617"/>
    </source>
</evidence>
<evidence type="ECO:0000256" key="3">
    <source>
        <dbReference type="ARBA" id="ARBA00023004"/>
    </source>
</evidence>
<accession>A0AAW7QZV0</accession>
<dbReference type="GO" id="GO:0046872">
    <property type="term" value="F:metal ion binding"/>
    <property type="evidence" value="ECO:0007669"/>
    <property type="project" value="UniProtKB-KW"/>
</dbReference>
<evidence type="ECO:0000256" key="4">
    <source>
        <dbReference type="PROSITE-ProRule" id="PRU00433"/>
    </source>
</evidence>
<dbReference type="InterPro" id="IPR051459">
    <property type="entry name" value="Cytochrome_c-type_DH"/>
</dbReference>
<feature type="chain" id="PRO_5043734349" evidence="5">
    <location>
        <begin position="26"/>
        <end position="283"/>
    </location>
</feature>
<dbReference type="InterPro" id="IPR036909">
    <property type="entry name" value="Cyt_c-like_dom_sf"/>
</dbReference>